<evidence type="ECO:0000256" key="1">
    <source>
        <dbReference type="SAM" id="MobiDB-lite"/>
    </source>
</evidence>
<dbReference type="GO" id="GO:0042790">
    <property type="term" value="P:nucleolar large rRNA transcription by RNA polymerase I"/>
    <property type="evidence" value="ECO:0007669"/>
    <property type="project" value="TreeGrafter"/>
</dbReference>
<evidence type="ECO:0000259" key="4">
    <source>
        <dbReference type="Pfam" id="PF20640"/>
    </source>
</evidence>
<sequence>MDENTDSALHYGHLGRPVYLPDAKAWTFTRSLARVPSIVYTGVTKTKVPPPFYTEARSTPRVPEKDAGKLIASSHPELAASWSSFRQEPFSKAVINTTEQYDPEVSSLFDLGYAVDLRRHDKKLRSVPIAVAVSGECRNIMTFRTIEEETLHLAMEDSTMRVPSIDDTETSEWSKCGAPIRQVHFARPLEEKPFFMAARLPTSTTIFRPLYHWDPVHMYFPADVMMRSSKPLQNSRLDANPVVEISISETGGFSHADVTFNPWYQRQFGIVDVKGNWHVWEITGRQRLKKATWSALPVRQGSLPLLNHKPKLRRPQLDGWACIEWIGDVGTILVANRHNIMIYPIVDAQIPPRTVELGMSKQSEWVLIVQRNPRNPSQFFVLTTTRILWFDAGVLPGEEQTSPSLYPRLSWKHFRDPEDTTLRFSDLVVYQDLYLVLFSQLTQVVQIFPCPFIADEQTESLSVSDPLILDAPLLADIPSVQHDSNVKFSSFIFKEVAHSAALSKNYYYNPHLTVIKLFWMDSNLAVHESTFKGPQGDPDELDLYREDNILRLRKRYAPTKLVRVDDSFIVDDWDESVAPQKTVHRHKSKKAPTRTGSDLQWTLDFSSIYDMATGKAEIIQTKLKQKERPKPKPRTVDELIASLQSDMENLWTRQTPSQTLVEMSGNRILGDDLDQSADDVKRLVSELIPEIQDPDAKCRIMTLPALRFSKELQGVSVIPSGDAGIELLQTYDRLVDDWMSSLSRHITTHTRIMKEKVIRGIAADLLLARLVQISNTLDDVTQPDPVGRNEKAVAQNKFLHSSYLPSSQIPASQAPMLTNAFGSQRNPGPVTQSKYAAAPTLSGLSAFTTFKTPRAIPRNVTNLLSHWSVGNNPSQYAWERIEDEETRRASRANTPRNRRKRRSQTRDLSLPPTPAVPTVRAWGSQPDGPPRINLTSSQPMEGVSMTQTERGVFGARDPFKKSKLKKKKRAAGF</sequence>
<feature type="domain" description="RRN6 beta-propeller" evidence="2">
    <location>
        <begin position="102"/>
        <end position="472"/>
    </location>
</feature>
<dbReference type="InterPro" id="IPR048536">
    <property type="entry name" value="Rrn6_K-rich"/>
</dbReference>
<dbReference type="GO" id="GO:0001163">
    <property type="term" value="F:RNA polymerase I transcription regulatory region sequence-specific DNA binding"/>
    <property type="evidence" value="ECO:0007669"/>
    <property type="project" value="TreeGrafter"/>
</dbReference>
<evidence type="ECO:0000313" key="6">
    <source>
        <dbReference type="Proteomes" id="UP000177622"/>
    </source>
</evidence>
<dbReference type="STRING" id="1835702.A0A1F5L3Y0"/>
<dbReference type="Proteomes" id="UP000177622">
    <property type="component" value="Unassembled WGS sequence"/>
</dbReference>
<comment type="caution">
    <text evidence="5">The sequence shown here is derived from an EMBL/GenBank/DDBJ whole genome shotgun (WGS) entry which is preliminary data.</text>
</comment>
<dbReference type="OrthoDB" id="4090074at2759"/>
<reference evidence="5 6" key="1">
    <citation type="journal article" date="2016" name="Sci. Rep.">
        <title>Penicillium arizonense, a new, genome sequenced fungal species, reveals a high chemical diversity in secreted metabolites.</title>
        <authorList>
            <person name="Grijseels S."/>
            <person name="Nielsen J.C."/>
            <person name="Randelovic M."/>
            <person name="Nielsen J."/>
            <person name="Nielsen K.F."/>
            <person name="Workman M."/>
            <person name="Frisvad J.C."/>
        </authorList>
    </citation>
    <scope>NUCLEOTIDE SEQUENCE [LARGE SCALE GENOMIC DNA]</scope>
    <source>
        <strain evidence="5 6">CBS 141311</strain>
    </source>
</reference>
<dbReference type="InterPro" id="IPR019350">
    <property type="entry name" value="RNA_pol_I-sp_TIF_RRN6-like"/>
</dbReference>
<dbReference type="RefSeq" id="XP_022483382.1">
    <property type="nucleotide sequence ID" value="XM_022636756.1"/>
</dbReference>
<name>A0A1F5L3Y0_PENAI</name>
<dbReference type="PANTHER" id="PTHR28221">
    <property type="entry name" value="RNA POLYMERASE I-SPECIFIC TRANSCRIPTION INITIATION FACTOR RRN6"/>
    <property type="match status" value="1"/>
</dbReference>
<feature type="domain" description="RRN6 K-rich C-terminal" evidence="3">
    <location>
        <begin position="861"/>
        <end position="973"/>
    </location>
</feature>
<evidence type="ECO:0000259" key="2">
    <source>
        <dbReference type="Pfam" id="PF10214"/>
    </source>
</evidence>
<feature type="compositionally biased region" description="Polar residues" evidence="1">
    <location>
        <begin position="933"/>
        <end position="949"/>
    </location>
</feature>
<dbReference type="InterPro" id="IPR048535">
    <property type="entry name" value="RRN6_beta-prop"/>
</dbReference>
<dbReference type="GO" id="GO:0070860">
    <property type="term" value="C:RNA polymerase I core factor complex"/>
    <property type="evidence" value="ECO:0007669"/>
    <property type="project" value="TreeGrafter"/>
</dbReference>
<dbReference type="PANTHER" id="PTHR28221:SF2">
    <property type="entry name" value="RNA POLYMERASE I-SPECIFIC TRANSCRIPTION INITIATION FACTOR RRN6"/>
    <property type="match status" value="1"/>
</dbReference>
<evidence type="ECO:0008006" key="7">
    <source>
        <dbReference type="Google" id="ProtNLM"/>
    </source>
</evidence>
<feature type="region of interest" description="Disordered" evidence="1">
    <location>
        <begin position="884"/>
        <end position="973"/>
    </location>
</feature>
<feature type="domain" description="RRN6 helical bundle" evidence="4">
    <location>
        <begin position="562"/>
        <end position="769"/>
    </location>
</feature>
<accession>A0A1F5L3Y0</accession>
<evidence type="ECO:0000259" key="3">
    <source>
        <dbReference type="Pfam" id="PF20639"/>
    </source>
</evidence>
<dbReference type="GeneID" id="34581490"/>
<dbReference type="EMBL" id="LXJU01000035">
    <property type="protein sequence ID" value="OGE47925.1"/>
    <property type="molecule type" value="Genomic_DNA"/>
</dbReference>
<dbReference type="GO" id="GO:0001179">
    <property type="term" value="F:RNA polymerase I general transcription initiation factor binding"/>
    <property type="evidence" value="ECO:0007669"/>
    <property type="project" value="TreeGrafter"/>
</dbReference>
<dbReference type="AlphaFoldDB" id="A0A1F5L3Y0"/>
<protein>
    <recommendedName>
        <fullName evidence="7">RNA polymerase I-specific transcription initiation factor RRN6-like protein</fullName>
    </recommendedName>
</protein>
<dbReference type="InterPro" id="IPR048537">
    <property type="entry name" value="RRN6_HB"/>
</dbReference>
<dbReference type="Pfam" id="PF20640">
    <property type="entry name" value="Rrn6_HB"/>
    <property type="match status" value="1"/>
</dbReference>
<feature type="compositionally biased region" description="Basic residues" evidence="1">
    <location>
        <begin position="961"/>
        <end position="973"/>
    </location>
</feature>
<gene>
    <name evidence="5" type="ORF">PENARI_c035G00291</name>
</gene>
<proteinExistence type="predicted"/>
<keyword evidence="6" id="KW-1185">Reference proteome</keyword>
<organism evidence="5 6">
    <name type="scientific">Penicillium arizonense</name>
    <dbReference type="NCBI Taxonomy" id="1835702"/>
    <lineage>
        <taxon>Eukaryota</taxon>
        <taxon>Fungi</taxon>
        <taxon>Dikarya</taxon>
        <taxon>Ascomycota</taxon>
        <taxon>Pezizomycotina</taxon>
        <taxon>Eurotiomycetes</taxon>
        <taxon>Eurotiomycetidae</taxon>
        <taxon>Eurotiales</taxon>
        <taxon>Aspergillaceae</taxon>
        <taxon>Penicillium</taxon>
    </lineage>
</organism>
<dbReference type="Pfam" id="PF20639">
    <property type="entry name" value="Rrn6_K-rich"/>
    <property type="match status" value="1"/>
</dbReference>
<dbReference type="Pfam" id="PF10214">
    <property type="entry name" value="Rrn6_beta-prop"/>
    <property type="match status" value="1"/>
</dbReference>
<evidence type="ECO:0000313" key="5">
    <source>
        <dbReference type="EMBL" id="OGE47925.1"/>
    </source>
</evidence>